<feature type="compositionally biased region" description="Basic residues" evidence="6">
    <location>
        <begin position="24"/>
        <end position="34"/>
    </location>
</feature>
<feature type="region of interest" description="Disordered" evidence="6">
    <location>
        <begin position="1"/>
        <end position="212"/>
    </location>
</feature>
<feature type="compositionally biased region" description="Basic and acidic residues" evidence="6">
    <location>
        <begin position="150"/>
        <end position="161"/>
    </location>
</feature>
<protein>
    <submittedName>
        <fullName evidence="8">UPF0609 protein C4orf27 homolog</fullName>
    </submittedName>
</protein>
<comment type="subcellular location">
    <subcellularLocation>
        <location evidence="2">Chromosome</location>
    </subcellularLocation>
    <subcellularLocation>
        <location evidence="1">Nucleus</location>
    </subcellularLocation>
</comment>
<dbReference type="Pfam" id="PF10228">
    <property type="entry name" value="HPF1"/>
    <property type="match status" value="1"/>
</dbReference>
<feature type="compositionally biased region" description="Basic and acidic residues" evidence="6">
    <location>
        <begin position="35"/>
        <end position="44"/>
    </location>
</feature>
<dbReference type="EMBL" id="HBUF01029123">
    <property type="protein sequence ID" value="CAG6614022.1"/>
    <property type="molecule type" value="Transcribed_RNA"/>
</dbReference>
<reference evidence="8" key="1">
    <citation type="submission" date="2021-05" db="EMBL/GenBank/DDBJ databases">
        <authorList>
            <person name="Alioto T."/>
            <person name="Alioto T."/>
            <person name="Gomez Garrido J."/>
        </authorList>
    </citation>
    <scope>NUCLEOTIDE SEQUENCE</scope>
</reference>
<organism evidence="8">
    <name type="scientific">Cacopsylla melanoneura</name>
    <dbReference type="NCBI Taxonomy" id="428564"/>
    <lineage>
        <taxon>Eukaryota</taxon>
        <taxon>Metazoa</taxon>
        <taxon>Ecdysozoa</taxon>
        <taxon>Arthropoda</taxon>
        <taxon>Hexapoda</taxon>
        <taxon>Insecta</taxon>
        <taxon>Pterygota</taxon>
        <taxon>Neoptera</taxon>
        <taxon>Paraneoptera</taxon>
        <taxon>Hemiptera</taxon>
        <taxon>Sternorrhyncha</taxon>
        <taxon>Psylloidea</taxon>
        <taxon>Psyllidae</taxon>
        <taxon>Psyllinae</taxon>
        <taxon>Cacopsylla</taxon>
    </lineage>
</organism>
<evidence type="ECO:0000256" key="6">
    <source>
        <dbReference type="SAM" id="MobiDB-lite"/>
    </source>
</evidence>
<dbReference type="GO" id="GO:0006974">
    <property type="term" value="P:DNA damage response"/>
    <property type="evidence" value="ECO:0007669"/>
    <property type="project" value="InterPro"/>
</dbReference>
<keyword evidence="5" id="KW-0539">Nucleus</keyword>
<sequence length="549" mass="62418">MDDDPRPDCRYGSLCYQKNPEHHAKFKHIFKRKERTSDSTDEHSRNKKMKQSPKPRTSDTGSSSRMNTIKHVKADTTINNKKERYSKTSPSKAHEDQHTDEEQSDSNQKESDNESIKVSSCLEESESSPKKKNSETKKRESSSSNTRNSELNKQEIDSNEHEGDENTDSRASVSSVVESKEEKCEAGNSTSPKKRASGSSSHNNSEMNDSKEHLDKTLEINDSIKKLNTSGDLNINNVLIEDVAHMKSIVKEKYLVQMPEEFFTFWKLCQKISPKNPTDAFVSLDLKLVGPFDVMNGKVVDGPMVTHWRFFYDPPELQTIVVSTLKNQEELHYGYFRDCPDEDPVFIASNTNKDCKINPVASNIFTFIHSQIEEKLKLKDSPKHTSSLQQKLKDFAHSHKIDLETPKLNSVVRARTAKTVCKSLLGVGIVVPYVKKSELGYRPLQKTNKELENLFRQFKDPEVEAEGRQKLKSILQEVSTWVTIAVDESDFGTGLEFGLDLFGSGIEELHGMAKCTLGVAYQYLYREEFGTILEAHLTNRNKNHVNLLE</sequence>
<evidence type="ECO:0000256" key="4">
    <source>
        <dbReference type="ARBA" id="ARBA00022454"/>
    </source>
</evidence>
<dbReference type="GO" id="GO:0072572">
    <property type="term" value="F:poly-ADP-D-ribose binding"/>
    <property type="evidence" value="ECO:0007669"/>
    <property type="project" value="TreeGrafter"/>
</dbReference>
<keyword evidence="4" id="KW-0158">Chromosome</keyword>
<feature type="domain" description="PBZ-type" evidence="7">
    <location>
        <begin position="6"/>
        <end position="28"/>
    </location>
</feature>
<dbReference type="PANTHER" id="PTHR13386:SF1">
    <property type="entry name" value="HISTONE PARYLATION FACTOR 1"/>
    <property type="match status" value="1"/>
</dbReference>
<dbReference type="GO" id="GO:0005694">
    <property type="term" value="C:chromosome"/>
    <property type="evidence" value="ECO:0007669"/>
    <property type="project" value="UniProtKB-SubCell"/>
</dbReference>
<feature type="compositionally biased region" description="Polar residues" evidence="6">
    <location>
        <begin position="54"/>
        <end position="67"/>
    </location>
</feature>
<proteinExistence type="inferred from homology"/>
<feature type="compositionally biased region" description="Basic and acidic residues" evidence="6">
    <location>
        <begin position="80"/>
        <end position="115"/>
    </location>
</feature>
<feature type="compositionally biased region" description="Polar residues" evidence="6">
    <location>
        <begin position="187"/>
        <end position="207"/>
    </location>
</feature>
<evidence type="ECO:0000256" key="1">
    <source>
        <dbReference type="ARBA" id="ARBA00004123"/>
    </source>
</evidence>
<dbReference type="GO" id="GO:0005634">
    <property type="term" value="C:nucleus"/>
    <property type="evidence" value="ECO:0007669"/>
    <property type="project" value="UniProtKB-SubCell"/>
</dbReference>
<feature type="compositionally biased region" description="Basic and acidic residues" evidence="6">
    <location>
        <begin position="127"/>
        <end position="141"/>
    </location>
</feature>
<comment type="similarity">
    <text evidence="3">Belongs to the HPF1 family.</text>
</comment>
<evidence type="ECO:0000313" key="8">
    <source>
        <dbReference type="EMBL" id="CAG6614022.1"/>
    </source>
</evidence>
<dbReference type="PANTHER" id="PTHR13386">
    <property type="entry name" value="HISTONE PARYLATION FACTOR 1"/>
    <property type="match status" value="1"/>
</dbReference>
<dbReference type="InterPro" id="IPR019361">
    <property type="entry name" value="HPF1"/>
</dbReference>
<dbReference type="Pfam" id="PF10283">
    <property type="entry name" value="zf-CCHH"/>
    <property type="match status" value="1"/>
</dbReference>
<evidence type="ECO:0000256" key="5">
    <source>
        <dbReference type="ARBA" id="ARBA00023242"/>
    </source>
</evidence>
<evidence type="ECO:0000259" key="7">
    <source>
        <dbReference type="Pfam" id="PF10283"/>
    </source>
</evidence>
<dbReference type="AlphaFoldDB" id="A0A8D8LY63"/>
<evidence type="ECO:0000256" key="2">
    <source>
        <dbReference type="ARBA" id="ARBA00004286"/>
    </source>
</evidence>
<dbReference type="InterPro" id="IPR019406">
    <property type="entry name" value="APLF_PBZ"/>
</dbReference>
<accession>A0A8D8LY63</accession>
<name>A0A8D8LY63_9HEMI</name>
<dbReference type="GO" id="GO:0042393">
    <property type="term" value="F:histone binding"/>
    <property type="evidence" value="ECO:0007669"/>
    <property type="project" value="InterPro"/>
</dbReference>
<evidence type="ECO:0000256" key="3">
    <source>
        <dbReference type="ARBA" id="ARBA00010803"/>
    </source>
</evidence>